<dbReference type="KEGG" id="ehx:EMIHUDRAFT_240540"/>
<dbReference type="PaxDb" id="2903-EOD22111"/>
<reference evidence="2" key="1">
    <citation type="journal article" date="2013" name="Nature">
        <title>Pan genome of the phytoplankton Emiliania underpins its global distribution.</title>
        <authorList>
            <person name="Read B.A."/>
            <person name="Kegel J."/>
            <person name="Klute M.J."/>
            <person name="Kuo A."/>
            <person name="Lefebvre S.C."/>
            <person name="Maumus F."/>
            <person name="Mayer C."/>
            <person name="Miller J."/>
            <person name="Monier A."/>
            <person name="Salamov A."/>
            <person name="Young J."/>
            <person name="Aguilar M."/>
            <person name="Claverie J.M."/>
            <person name="Frickenhaus S."/>
            <person name="Gonzalez K."/>
            <person name="Herman E.K."/>
            <person name="Lin Y.C."/>
            <person name="Napier J."/>
            <person name="Ogata H."/>
            <person name="Sarno A.F."/>
            <person name="Shmutz J."/>
            <person name="Schroeder D."/>
            <person name="de Vargas C."/>
            <person name="Verret F."/>
            <person name="von Dassow P."/>
            <person name="Valentin K."/>
            <person name="Van de Peer Y."/>
            <person name="Wheeler G."/>
            <person name="Dacks J.B."/>
            <person name="Delwiche C.F."/>
            <person name="Dyhrman S.T."/>
            <person name="Glockner G."/>
            <person name="John U."/>
            <person name="Richards T."/>
            <person name="Worden A.Z."/>
            <person name="Zhang X."/>
            <person name="Grigoriev I.V."/>
            <person name="Allen A.E."/>
            <person name="Bidle K."/>
            <person name="Borodovsky M."/>
            <person name="Bowler C."/>
            <person name="Brownlee C."/>
            <person name="Cock J.M."/>
            <person name="Elias M."/>
            <person name="Gladyshev V.N."/>
            <person name="Groth M."/>
            <person name="Guda C."/>
            <person name="Hadaegh A."/>
            <person name="Iglesias-Rodriguez M.D."/>
            <person name="Jenkins J."/>
            <person name="Jones B.M."/>
            <person name="Lawson T."/>
            <person name="Leese F."/>
            <person name="Lindquist E."/>
            <person name="Lobanov A."/>
            <person name="Lomsadze A."/>
            <person name="Malik S.B."/>
            <person name="Marsh M.E."/>
            <person name="Mackinder L."/>
            <person name="Mock T."/>
            <person name="Mueller-Roeber B."/>
            <person name="Pagarete A."/>
            <person name="Parker M."/>
            <person name="Probert I."/>
            <person name="Quesneville H."/>
            <person name="Raines C."/>
            <person name="Rensing S.A."/>
            <person name="Riano-Pachon D.M."/>
            <person name="Richier S."/>
            <person name="Rokitta S."/>
            <person name="Shiraiwa Y."/>
            <person name="Soanes D.M."/>
            <person name="van der Giezen M."/>
            <person name="Wahlund T.M."/>
            <person name="Williams B."/>
            <person name="Wilson W."/>
            <person name="Wolfe G."/>
            <person name="Wurch L.L."/>
        </authorList>
    </citation>
    <scope>NUCLEOTIDE SEQUENCE</scope>
</reference>
<proteinExistence type="predicted"/>
<dbReference type="RefSeq" id="XP_005774540.1">
    <property type="nucleotide sequence ID" value="XM_005774483.1"/>
</dbReference>
<dbReference type="Proteomes" id="UP000013827">
    <property type="component" value="Unassembled WGS sequence"/>
</dbReference>
<dbReference type="GeneID" id="17267635"/>
<dbReference type="EnsemblProtists" id="EOD22111">
    <property type="protein sequence ID" value="EOD22111"/>
    <property type="gene ID" value="EMIHUDRAFT_240540"/>
</dbReference>
<sequence>MPDAHPGGVLHLIIGHDVREERMGRRWVVYVRQCADGQVRKTLMKDSPLAAEIRGISFRIVSDGGRLNEQFVQSPGPFEWGKLAGAVGAEASCITIAVTFHLIDISAPPHVHVHE</sequence>
<evidence type="ECO:0000313" key="1">
    <source>
        <dbReference type="EnsemblProtists" id="EOD22111"/>
    </source>
</evidence>
<dbReference type="AlphaFoldDB" id="A0A0D3JF26"/>
<organism evidence="1 2">
    <name type="scientific">Emiliania huxleyi (strain CCMP1516)</name>
    <dbReference type="NCBI Taxonomy" id="280463"/>
    <lineage>
        <taxon>Eukaryota</taxon>
        <taxon>Haptista</taxon>
        <taxon>Haptophyta</taxon>
        <taxon>Prymnesiophyceae</taxon>
        <taxon>Isochrysidales</taxon>
        <taxon>Noelaerhabdaceae</taxon>
        <taxon>Emiliania</taxon>
    </lineage>
</organism>
<dbReference type="HOGENOM" id="CLU_2115288_0_0_1"/>
<reference evidence="1" key="2">
    <citation type="submission" date="2024-10" db="UniProtKB">
        <authorList>
            <consortium name="EnsemblProtists"/>
        </authorList>
    </citation>
    <scope>IDENTIFICATION</scope>
</reference>
<accession>A0A0D3JF26</accession>
<evidence type="ECO:0000313" key="2">
    <source>
        <dbReference type="Proteomes" id="UP000013827"/>
    </source>
</evidence>
<name>A0A0D3JF26_EMIH1</name>
<keyword evidence="2" id="KW-1185">Reference proteome</keyword>
<protein>
    <submittedName>
        <fullName evidence="1">Uncharacterized protein</fullName>
    </submittedName>
</protein>